<reference evidence="2" key="1">
    <citation type="submission" date="2018-05" db="EMBL/GenBank/DDBJ databases">
        <title>Draft genome of Mucuna pruriens seed.</title>
        <authorList>
            <person name="Nnadi N.E."/>
            <person name="Vos R."/>
            <person name="Hasami M.H."/>
            <person name="Devisetty U.K."/>
            <person name="Aguiy J.C."/>
        </authorList>
    </citation>
    <scope>NUCLEOTIDE SEQUENCE [LARGE SCALE GENOMIC DNA]</scope>
    <source>
        <strain evidence="2">JCA_2017</strain>
    </source>
</reference>
<protein>
    <submittedName>
        <fullName evidence="2">Uncharacterized protein</fullName>
    </submittedName>
</protein>
<proteinExistence type="predicted"/>
<dbReference type="AlphaFoldDB" id="A0A371G868"/>
<organism evidence="2 3">
    <name type="scientific">Mucuna pruriens</name>
    <name type="common">Velvet bean</name>
    <name type="synonym">Dolichos pruriens</name>
    <dbReference type="NCBI Taxonomy" id="157652"/>
    <lineage>
        <taxon>Eukaryota</taxon>
        <taxon>Viridiplantae</taxon>
        <taxon>Streptophyta</taxon>
        <taxon>Embryophyta</taxon>
        <taxon>Tracheophyta</taxon>
        <taxon>Spermatophyta</taxon>
        <taxon>Magnoliopsida</taxon>
        <taxon>eudicotyledons</taxon>
        <taxon>Gunneridae</taxon>
        <taxon>Pentapetalae</taxon>
        <taxon>rosids</taxon>
        <taxon>fabids</taxon>
        <taxon>Fabales</taxon>
        <taxon>Fabaceae</taxon>
        <taxon>Papilionoideae</taxon>
        <taxon>50 kb inversion clade</taxon>
        <taxon>NPAAA clade</taxon>
        <taxon>indigoferoid/millettioid clade</taxon>
        <taxon>Phaseoleae</taxon>
        <taxon>Mucuna</taxon>
    </lineage>
</organism>
<dbReference type="Proteomes" id="UP000257109">
    <property type="component" value="Unassembled WGS sequence"/>
</dbReference>
<sequence>MREIKAQVKKHIEVEEDLADRLHAKRGAPSLSKAIPGLVGKNTPSKSKELQVRAPANEVHPFESGVVTRFERNVPCTIVGHYPSNQVSIGTISGGMSIEPNSMKGKGHEPIIDIGVGAETEAMIEVVGKARKGVEAEAV</sequence>
<feature type="non-terminal residue" evidence="2">
    <location>
        <position position="1"/>
    </location>
</feature>
<name>A0A371G868_MUCPR</name>
<accession>A0A371G868</accession>
<dbReference type="EMBL" id="QJKJ01006434">
    <property type="protein sequence ID" value="RDX86727.1"/>
    <property type="molecule type" value="Genomic_DNA"/>
</dbReference>
<comment type="caution">
    <text evidence="2">The sequence shown here is derived from an EMBL/GenBank/DDBJ whole genome shotgun (WGS) entry which is preliminary data.</text>
</comment>
<gene>
    <name evidence="2" type="ORF">CR513_31900</name>
</gene>
<feature type="region of interest" description="Disordered" evidence="1">
    <location>
        <begin position="32"/>
        <end position="53"/>
    </location>
</feature>
<evidence type="ECO:0000313" key="2">
    <source>
        <dbReference type="EMBL" id="RDX86727.1"/>
    </source>
</evidence>
<keyword evidence="3" id="KW-1185">Reference proteome</keyword>
<evidence type="ECO:0000256" key="1">
    <source>
        <dbReference type="SAM" id="MobiDB-lite"/>
    </source>
</evidence>
<evidence type="ECO:0000313" key="3">
    <source>
        <dbReference type="Proteomes" id="UP000257109"/>
    </source>
</evidence>